<evidence type="ECO:0000313" key="3">
    <source>
        <dbReference type="Proteomes" id="UP001164965"/>
    </source>
</evidence>
<keyword evidence="3" id="KW-1185">Reference proteome</keyword>
<proteinExistence type="predicted"/>
<dbReference type="EMBL" id="CP110615">
    <property type="protein sequence ID" value="UZJ25190.1"/>
    <property type="molecule type" value="Genomic_DNA"/>
</dbReference>
<evidence type="ECO:0008006" key="4">
    <source>
        <dbReference type="Google" id="ProtNLM"/>
    </source>
</evidence>
<feature type="transmembrane region" description="Helical" evidence="1">
    <location>
        <begin position="64"/>
        <end position="84"/>
    </location>
</feature>
<organism evidence="2 3">
    <name type="scientific">Rhodococcus antarcticus</name>
    <dbReference type="NCBI Taxonomy" id="2987751"/>
    <lineage>
        <taxon>Bacteria</taxon>
        <taxon>Bacillati</taxon>
        <taxon>Actinomycetota</taxon>
        <taxon>Actinomycetes</taxon>
        <taxon>Mycobacteriales</taxon>
        <taxon>Nocardiaceae</taxon>
        <taxon>Rhodococcus</taxon>
    </lineage>
</organism>
<evidence type="ECO:0000313" key="2">
    <source>
        <dbReference type="EMBL" id="UZJ25190.1"/>
    </source>
</evidence>
<protein>
    <recommendedName>
        <fullName evidence="4">Integral membrane protein</fullName>
    </recommendedName>
</protein>
<keyword evidence="1" id="KW-0812">Transmembrane</keyword>
<dbReference type="RefSeq" id="WP_265383296.1">
    <property type="nucleotide sequence ID" value="NZ_CP110615.1"/>
</dbReference>
<dbReference type="Proteomes" id="UP001164965">
    <property type="component" value="Chromosome"/>
</dbReference>
<sequence>MGGLVLRLVVVAGLAVDVFVHLRLAPGYDLNTAAVSEGALFRVEAALAAVAAVLVLVTRWRVGVVLALLVAAGGVAAVLLYQYVDVGAVGPFPNMYEPISYPEKTYSLVAEAVAALAALALLVLGSNSPARRGRERGRG</sequence>
<evidence type="ECO:0000256" key="1">
    <source>
        <dbReference type="SAM" id="Phobius"/>
    </source>
</evidence>
<gene>
    <name evidence="2" type="ORF">RHODO2019_01390</name>
</gene>
<feature type="transmembrane region" description="Helical" evidence="1">
    <location>
        <begin position="39"/>
        <end position="57"/>
    </location>
</feature>
<accession>A0ABY6P0N0</accession>
<reference evidence="2" key="1">
    <citation type="submission" date="2022-10" db="EMBL/GenBank/DDBJ databases">
        <title>Rhodococcus sp.75.</title>
        <authorList>
            <person name="Sun M."/>
        </authorList>
    </citation>
    <scope>NUCLEOTIDE SEQUENCE</scope>
    <source>
        <strain evidence="2">75</strain>
    </source>
</reference>
<name>A0ABY6P0N0_9NOCA</name>
<keyword evidence="1" id="KW-0472">Membrane</keyword>
<feature type="transmembrane region" description="Helical" evidence="1">
    <location>
        <begin position="104"/>
        <end position="124"/>
    </location>
</feature>
<keyword evidence="1" id="KW-1133">Transmembrane helix</keyword>